<evidence type="ECO:0000256" key="17">
    <source>
        <dbReference type="ARBA" id="ARBA00071154"/>
    </source>
</evidence>
<dbReference type="InterPro" id="IPR037397">
    <property type="entry name" value="RTN4IP1"/>
</dbReference>
<organism evidence="19 20">
    <name type="scientific">Patella caerulea</name>
    <name type="common">Rayed Mediterranean limpet</name>
    <dbReference type="NCBI Taxonomy" id="87958"/>
    <lineage>
        <taxon>Eukaryota</taxon>
        <taxon>Metazoa</taxon>
        <taxon>Spiralia</taxon>
        <taxon>Lophotrochozoa</taxon>
        <taxon>Mollusca</taxon>
        <taxon>Gastropoda</taxon>
        <taxon>Patellogastropoda</taxon>
        <taxon>Patelloidea</taxon>
        <taxon>Patellidae</taxon>
        <taxon>Patella</taxon>
    </lineage>
</organism>
<dbReference type="InterPro" id="IPR013154">
    <property type="entry name" value="ADH-like_N"/>
</dbReference>
<dbReference type="AlphaFoldDB" id="A0AAN8K1J4"/>
<comment type="catalytic activity">
    <reaction evidence="14">
        <text>a 3-demethylubiquinone + NADH + 2 H(+) = a 3-demethylubiquinol + NAD(+)</text>
        <dbReference type="Rhea" id="RHEA:83235"/>
        <dbReference type="Rhea" id="RHEA-COMP:10914"/>
        <dbReference type="Rhea" id="RHEA-COMP:19654"/>
        <dbReference type="ChEBI" id="CHEBI:15378"/>
        <dbReference type="ChEBI" id="CHEBI:57540"/>
        <dbReference type="ChEBI" id="CHEBI:57945"/>
        <dbReference type="ChEBI" id="CHEBI:84422"/>
        <dbReference type="ChEBI" id="CHEBI:231825"/>
    </reaction>
</comment>
<dbReference type="GO" id="GO:0005759">
    <property type="term" value="C:mitochondrial matrix"/>
    <property type="evidence" value="ECO:0007669"/>
    <property type="project" value="UniProtKB-SubCell"/>
</dbReference>
<dbReference type="SUPFAM" id="SSF50129">
    <property type="entry name" value="GroES-like"/>
    <property type="match status" value="1"/>
</dbReference>
<evidence type="ECO:0000256" key="1">
    <source>
        <dbReference type="ARBA" id="ARBA00004294"/>
    </source>
</evidence>
<comment type="catalytic activity">
    <reaction evidence="15">
        <text>3-demethylubiquinone-10 + NADH + 2 H(+) = 3-demethylubiquinol-10 + NAD(+)</text>
        <dbReference type="Rhea" id="RHEA:83243"/>
        <dbReference type="ChEBI" id="CHEBI:15378"/>
        <dbReference type="ChEBI" id="CHEBI:57540"/>
        <dbReference type="ChEBI" id="CHEBI:57945"/>
        <dbReference type="ChEBI" id="CHEBI:64182"/>
        <dbReference type="ChEBI" id="CHEBI:231824"/>
    </reaction>
</comment>
<keyword evidence="11" id="KW-0496">Mitochondrion</keyword>
<dbReference type="InterPro" id="IPR002364">
    <property type="entry name" value="Quin_OxRdtase/zeta-crystal_CS"/>
</dbReference>
<evidence type="ECO:0000313" key="19">
    <source>
        <dbReference type="EMBL" id="KAK6187501.1"/>
    </source>
</evidence>
<dbReference type="InterPro" id="IPR036291">
    <property type="entry name" value="NAD(P)-bd_dom_sf"/>
</dbReference>
<keyword evidence="5" id="KW-0547">Nucleotide-binding</keyword>
<dbReference type="FunFam" id="3.40.50.720:FF:000147">
    <property type="entry name" value="Reticulon-4-interacting protein 1 homolog, mitochondrial"/>
    <property type="match status" value="1"/>
</dbReference>
<keyword evidence="10" id="KW-0560">Oxidoreductase</keyword>
<evidence type="ECO:0000256" key="11">
    <source>
        <dbReference type="ARBA" id="ARBA00023128"/>
    </source>
</evidence>
<sequence>MLAWQIHSYGGNDQLTLSATNRIPMIKNPNDILVEVHAASVNPIDIRMRDGYGQKILNVMRNQGLINTRSEFPLTMGRDFSGIVVESGRNVKKFKPGDEVYGVLGAQRQGSHAEYTISSEREMAHKPNHLSHVEAASIPYVALTNWSAINTAGRLTANNTTGKRILVIAGSGGIGTFAIQLLKAWGGEIVTTCSGDASEQLLQLGADYTIDYKQQDVLTELNKLPRFDFILDPLGGDKGEQYSQFLKSWQNAKYVSIAPPFLKNFDNYGILPGLVKNIGDLGCSALKGAKDGKIIRWAVFAPSKQGLKTTTDLLNSRQIHPVVEKVFEFEDLPSAYEKIESGHSRGKTVIKMK</sequence>
<keyword evidence="20" id="KW-1185">Reference proteome</keyword>
<evidence type="ECO:0000259" key="18">
    <source>
        <dbReference type="SMART" id="SM00829"/>
    </source>
</evidence>
<evidence type="ECO:0000256" key="4">
    <source>
        <dbReference type="ARBA" id="ARBA00010371"/>
    </source>
</evidence>
<dbReference type="SMART" id="SM00829">
    <property type="entry name" value="PKS_ER"/>
    <property type="match status" value="1"/>
</dbReference>
<comment type="catalytic activity">
    <reaction evidence="16">
        <text>a 3-demethylubiquinone + NADPH + 2 H(+) = a 3-demethylubiquinol + NADP(+)</text>
        <dbReference type="Rhea" id="RHEA:83239"/>
        <dbReference type="Rhea" id="RHEA-COMP:10914"/>
        <dbReference type="Rhea" id="RHEA-COMP:19654"/>
        <dbReference type="ChEBI" id="CHEBI:15378"/>
        <dbReference type="ChEBI" id="CHEBI:57783"/>
        <dbReference type="ChEBI" id="CHEBI:58349"/>
        <dbReference type="ChEBI" id="CHEBI:84422"/>
        <dbReference type="ChEBI" id="CHEBI:231825"/>
    </reaction>
</comment>
<dbReference type="Proteomes" id="UP001347796">
    <property type="component" value="Unassembled WGS sequence"/>
</dbReference>
<dbReference type="InterPro" id="IPR050700">
    <property type="entry name" value="YIM1/Zinc_Alcohol_DH_Fams"/>
</dbReference>
<comment type="subcellular location">
    <subcellularLocation>
        <location evidence="2">Mitochondrion matrix</location>
    </subcellularLocation>
    <subcellularLocation>
        <location evidence="1">Mitochondrion outer membrane</location>
    </subcellularLocation>
</comment>
<evidence type="ECO:0000256" key="5">
    <source>
        <dbReference type="ARBA" id="ARBA00022741"/>
    </source>
</evidence>
<dbReference type="Gene3D" id="3.40.50.720">
    <property type="entry name" value="NAD(P)-binding Rossmann-like Domain"/>
    <property type="match status" value="1"/>
</dbReference>
<accession>A0AAN8K1J4</accession>
<evidence type="ECO:0000256" key="7">
    <source>
        <dbReference type="ARBA" id="ARBA00022857"/>
    </source>
</evidence>
<evidence type="ECO:0000256" key="14">
    <source>
        <dbReference type="ARBA" id="ARBA00050566"/>
    </source>
</evidence>
<evidence type="ECO:0000256" key="3">
    <source>
        <dbReference type="ARBA" id="ARBA00004749"/>
    </source>
</evidence>
<keyword evidence="6" id="KW-1000">Mitochondrion outer membrane</keyword>
<proteinExistence type="inferred from homology"/>
<evidence type="ECO:0000256" key="10">
    <source>
        <dbReference type="ARBA" id="ARBA00023002"/>
    </source>
</evidence>
<evidence type="ECO:0000256" key="9">
    <source>
        <dbReference type="ARBA" id="ARBA00022946"/>
    </source>
</evidence>
<evidence type="ECO:0000256" key="6">
    <source>
        <dbReference type="ARBA" id="ARBA00022787"/>
    </source>
</evidence>
<dbReference type="FunFam" id="3.90.180.10:FF:000009">
    <property type="entry name" value="Reticulon-4-interacting protein 1, mitochondrial"/>
    <property type="match status" value="1"/>
</dbReference>
<evidence type="ECO:0000256" key="2">
    <source>
        <dbReference type="ARBA" id="ARBA00004305"/>
    </source>
</evidence>
<comment type="similarity">
    <text evidence="4">Belongs to the zinc-containing alcohol dehydrogenase family. Quinone oxidoreductase subfamily.</text>
</comment>
<dbReference type="InterPro" id="IPR011032">
    <property type="entry name" value="GroES-like_sf"/>
</dbReference>
<dbReference type="PANTHER" id="PTHR11695:SF294">
    <property type="entry name" value="RETICULON-4-INTERACTING PROTEIN 1, MITOCHONDRIAL"/>
    <property type="match status" value="1"/>
</dbReference>
<dbReference type="CDD" id="cd08248">
    <property type="entry name" value="RTN4I1"/>
    <property type="match status" value="1"/>
</dbReference>
<keyword evidence="12" id="KW-0472">Membrane</keyword>
<dbReference type="GO" id="GO:0007399">
    <property type="term" value="P:nervous system development"/>
    <property type="evidence" value="ECO:0007669"/>
    <property type="project" value="UniProtKB-KW"/>
</dbReference>
<keyword evidence="8" id="KW-0524">Neurogenesis</keyword>
<keyword evidence="9" id="KW-0809">Transit peptide</keyword>
<evidence type="ECO:0000256" key="16">
    <source>
        <dbReference type="ARBA" id="ARBA00051220"/>
    </source>
</evidence>
<comment type="caution">
    <text evidence="19">The sequence shown here is derived from an EMBL/GenBank/DDBJ whole genome shotgun (WGS) entry which is preliminary data.</text>
</comment>
<dbReference type="GO" id="GO:0016491">
    <property type="term" value="F:oxidoreductase activity"/>
    <property type="evidence" value="ECO:0007669"/>
    <property type="project" value="UniProtKB-KW"/>
</dbReference>
<evidence type="ECO:0000313" key="20">
    <source>
        <dbReference type="Proteomes" id="UP001347796"/>
    </source>
</evidence>
<dbReference type="Pfam" id="PF13602">
    <property type="entry name" value="ADH_zinc_N_2"/>
    <property type="match status" value="1"/>
</dbReference>
<dbReference type="GO" id="GO:0008270">
    <property type="term" value="F:zinc ion binding"/>
    <property type="evidence" value="ECO:0007669"/>
    <property type="project" value="InterPro"/>
</dbReference>
<evidence type="ECO:0000256" key="12">
    <source>
        <dbReference type="ARBA" id="ARBA00023136"/>
    </source>
</evidence>
<keyword evidence="7" id="KW-0521">NADP</keyword>
<dbReference type="EMBL" id="JAZGQO010000004">
    <property type="protein sequence ID" value="KAK6187501.1"/>
    <property type="molecule type" value="Genomic_DNA"/>
</dbReference>
<evidence type="ECO:0000256" key="13">
    <source>
        <dbReference type="ARBA" id="ARBA00050485"/>
    </source>
</evidence>
<evidence type="ECO:0000256" key="8">
    <source>
        <dbReference type="ARBA" id="ARBA00022902"/>
    </source>
</evidence>
<dbReference type="InterPro" id="IPR020843">
    <property type="entry name" value="ER"/>
</dbReference>
<feature type="domain" description="Enoyl reductase (ER)" evidence="18">
    <location>
        <begin position="10"/>
        <end position="350"/>
    </location>
</feature>
<protein>
    <recommendedName>
        <fullName evidence="17">NAD(P)H oxidoreductase RTN4IP1, mitochondrial</fullName>
    </recommendedName>
</protein>
<dbReference type="Gene3D" id="3.90.180.10">
    <property type="entry name" value="Medium-chain alcohol dehydrogenases, catalytic domain"/>
    <property type="match status" value="1"/>
</dbReference>
<dbReference type="GO" id="GO:0000166">
    <property type="term" value="F:nucleotide binding"/>
    <property type="evidence" value="ECO:0007669"/>
    <property type="project" value="UniProtKB-KW"/>
</dbReference>
<comment type="catalytic activity">
    <reaction evidence="13">
        <text>3-demethylubiquinone-10 + NADPH + 2 H(+) = 3-demethylubiquinol-10 + NADP(+)</text>
        <dbReference type="Rhea" id="RHEA:83247"/>
        <dbReference type="ChEBI" id="CHEBI:15378"/>
        <dbReference type="ChEBI" id="CHEBI:57783"/>
        <dbReference type="ChEBI" id="CHEBI:58349"/>
        <dbReference type="ChEBI" id="CHEBI:64182"/>
        <dbReference type="ChEBI" id="CHEBI:231824"/>
    </reaction>
</comment>
<dbReference type="GO" id="GO:0005741">
    <property type="term" value="C:mitochondrial outer membrane"/>
    <property type="evidence" value="ECO:0007669"/>
    <property type="project" value="UniProtKB-SubCell"/>
</dbReference>
<gene>
    <name evidence="19" type="ORF">SNE40_005510</name>
</gene>
<comment type="pathway">
    <text evidence="3">Cofactor biosynthesis; ubiquinone biosynthesis.</text>
</comment>
<dbReference type="PANTHER" id="PTHR11695">
    <property type="entry name" value="ALCOHOL DEHYDROGENASE RELATED"/>
    <property type="match status" value="1"/>
</dbReference>
<dbReference type="Pfam" id="PF08240">
    <property type="entry name" value="ADH_N"/>
    <property type="match status" value="1"/>
</dbReference>
<dbReference type="SUPFAM" id="SSF51735">
    <property type="entry name" value="NAD(P)-binding Rossmann-fold domains"/>
    <property type="match status" value="1"/>
</dbReference>
<name>A0AAN8K1J4_PATCE</name>
<dbReference type="PROSITE" id="PS01162">
    <property type="entry name" value="QOR_ZETA_CRYSTAL"/>
    <property type="match status" value="1"/>
</dbReference>
<reference evidence="19 20" key="1">
    <citation type="submission" date="2024-01" db="EMBL/GenBank/DDBJ databases">
        <title>The genome of the rayed Mediterranean limpet Patella caerulea (Linnaeus, 1758).</title>
        <authorList>
            <person name="Anh-Thu Weber A."/>
            <person name="Halstead-Nussloch G."/>
        </authorList>
    </citation>
    <scope>NUCLEOTIDE SEQUENCE [LARGE SCALE GENOMIC DNA]</scope>
    <source>
        <strain evidence="19">AATW-2023a</strain>
        <tissue evidence="19">Whole specimen</tissue>
    </source>
</reference>
<evidence type="ECO:0000256" key="15">
    <source>
        <dbReference type="ARBA" id="ARBA00051102"/>
    </source>
</evidence>